<dbReference type="PIRSF" id="PIRSF000538">
    <property type="entry name" value="GlpK"/>
    <property type="match status" value="1"/>
</dbReference>
<evidence type="ECO:0000313" key="6">
    <source>
        <dbReference type="EMBL" id="GAA3052265.1"/>
    </source>
</evidence>
<dbReference type="InterPro" id="IPR018485">
    <property type="entry name" value="FGGY_C"/>
</dbReference>
<dbReference type="Pfam" id="PF02782">
    <property type="entry name" value="FGGY_C"/>
    <property type="match status" value="1"/>
</dbReference>
<dbReference type="InterPro" id="IPR043129">
    <property type="entry name" value="ATPase_NBD"/>
</dbReference>
<keyword evidence="7" id="KW-1185">Reference proteome</keyword>
<evidence type="ECO:0000259" key="5">
    <source>
        <dbReference type="Pfam" id="PF02782"/>
    </source>
</evidence>
<dbReference type="Gene3D" id="3.30.420.40">
    <property type="match status" value="2"/>
</dbReference>
<dbReference type="EMBL" id="BAAAVT010000002">
    <property type="protein sequence ID" value="GAA3052265.1"/>
    <property type="molecule type" value="Genomic_DNA"/>
</dbReference>
<evidence type="ECO:0000256" key="2">
    <source>
        <dbReference type="ARBA" id="ARBA00022679"/>
    </source>
</evidence>
<dbReference type="GO" id="GO:0016301">
    <property type="term" value="F:kinase activity"/>
    <property type="evidence" value="ECO:0007669"/>
    <property type="project" value="UniProtKB-KW"/>
</dbReference>
<dbReference type="Pfam" id="PF00370">
    <property type="entry name" value="FGGY_N"/>
    <property type="match status" value="1"/>
</dbReference>
<dbReference type="Proteomes" id="UP001500236">
    <property type="component" value="Unassembled WGS sequence"/>
</dbReference>
<evidence type="ECO:0000256" key="1">
    <source>
        <dbReference type="ARBA" id="ARBA00009156"/>
    </source>
</evidence>
<evidence type="ECO:0000313" key="7">
    <source>
        <dbReference type="Proteomes" id="UP001500236"/>
    </source>
</evidence>
<evidence type="ECO:0000259" key="4">
    <source>
        <dbReference type="Pfam" id="PF00370"/>
    </source>
</evidence>
<sequence>MLILALEASTTSAKTMLFDTETQEVTVRTRRFVIGGEDAAVREAEGIFVQLVQLGAEAAAGRSVDMVALSGTWHGLTVREPDLSPITGVQEWPYTGAQDLCADLRADKEFTRWFYERTGCMVNAIYPAFKLMLLARQGMDLTGGVVMDQNSYTFARLTGRRWTSYSQASGTGLLSTSFDDWDHEVIRRLGLDGIELPELHDGADTAPLTAQAASMLGVAAGTPVVVPAPDGGLNQVGEDATEPGRMTFSMGTSGALRFAVGGPSLSPRMSTWAYRSPTGWLSGAAASGCTNCVDWAKGQLFGGAMTFDQLEPMLSARERDLPLFMPFLFGERCPGWQDQRRGGFLELHPRHSRADMYQSVLHGVTFSLLHCYRELTALNGEPERIILSGGVLSSPFWTQLTADVFGVEMEISALQHSSTVGAVKMGLRAAGVESAQPALTEARRSTITPDLARTRRYAAEFARYLEGYARTSPAEDVSGGAA</sequence>
<reference evidence="7" key="1">
    <citation type="journal article" date="2019" name="Int. J. Syst. Evol. Microbiol.">
        <title>The Global Catalogue of Microorganisms (GCM) 10K type strain sequencing project: providing services to taxonomists for standard genome sequencing and annotation.</title>
        <authorList>
            <consortium name="The Broad Institute Genomics Platform"/>
            <consortium name="The Broad Institute Genome Sequencing Center for Infectious Disease"/>
            <person name="Wu L."/>
            <person name="Ma J."/>
        </authorList>
    </citation>
    <scope>NUCLEOTIDE SEQUENCE [LARGE SCALE GENOMIC DNA]</scope>
    <source>
        <strain evidence="7">JCM 14309</strain>
    </source>
</reference>
<comment type="similarity">
    <text evidence="1">Belongs to the FGGY kinase family.</text>
</comment>
<accession>A0ABP6LNV4</accession>
<keyword evidence="2" id="KW-0808">Transferase</keyword>
<evidence type="ECO:0000256" key="3">
    <source>
        <dbReference type="ARBA" id="ARBA00022777"/>
    </source>
</evidence>
<feature type="domain" description="Carbohydrate kinase FGGY C-terminal" evidence="5">
    <location>
        <begin position="248"/>
        <end position="430"/>
    </location>
</feature>
<protein>
    <submittedName>
        <fullName evidence="6">FGGY family carbohydrate kinase</fullName>
    </submittedName>
</protein>
<name>A0ABP6LNV4_9MICC</name>
<dbReference type="InterPro" id="IPR018484">
    <property type="entry name" value="FGGY_N"/>
</dbReference>
<keyword evidence="3 6" id="KW-0418">Kinase</keyword>
<proteinExistence type="inferred from homology"/>
<dbReference type="SUPFAM" id="SSF53067">
    <property type="entry name" value="Actin-like ATPase domain"/>
    <property type="match status" value="2"/>
</dbReference>
<dbReference type="CDD" id="cd07770">
    <property type="entry name" value="ASKHA_NBD_FGGY_GntK"/>
    <property type="match status" value="1"/>
</dbReference>
<dbReference type="RefSeq" id="WP_344682789.1">
    <property type="nucleotide sequence ID" value="NZ_BAAAVT010000002.1"/>
</dbReference>
<comment type="caution">
    <text evidence="6">The sequence shown here is derived from an EMBL/GenBank/DDBJ whole genome shotgun (WGS) entry which is preliminary data.</text>
</comment>
<dbReference type="PANTHER" id="PTHR43095:SF2">
    <property type="entry name" value="GLUCONOKINASE"/>
    <property type="match status" value="1"/>
</dbReference>
<gene>
    <name evidence="6" type="ORF">GCM10010529_02870</name>
</gene>
<dbReference type="InterPro" id="IPR000577">
    <property type="entry name" value="Carb_kinase_FGGY"/>
</dbReference>
<dbReference type="PANTHER" id="PTHR43095">
    <property type="entry name" value="SUGAR KINASE"/>
    <property type="match status" value="1"/>
</dbReference>
<feature type="domain" description="Carbohydrate kinase FGGY N-terminal" evidence="4">
    <location>
        <begin position="3"/>
        <end position="235"/>
    </location>
</feature>
<organism evidence="6 7">
    <name type="scientific">Nesterenkonia aethiopica</name>
    <dbReference type="NCBI Taxonomy" id="269144"/>
    <lineage>
        <taxon>Bacteria</taxon>
        <taxon>Bacillati</taxon>
        <taxon>Actinomycetota</taxon>
        <taxon>Actinomycetes</taxon>
        <taxon>Micrococcales</taxon>
        <taxon>Micrococcaceae</taxon>
        <taxon>Nesterenkonia</taxon>
    </lineage>
</organism>
<dbReference type="InterPro" id="IPR050406">
    <property type="entry name" value="FGGY_Carb_Kinase"/>
</dbReference>